<dbReference type="SUPFAM" id="SSF88659">
    <property type="entry name" value="Sigma3 and sigma4 domains of RNA polymerase sigma factors"/>
    <property type="match status" value="1"/>
</dbReference>
<keyword evidence="2" id="KW-0805">Transcription regulation</keyword>
<evidence type="ECO:0000313" key="8">
    <source>
        <dbReference type="EMBL" id="KAA9394054.1"/>
    </source>
</evidence>
<dbReference type="Gene3D" id="1.25.40.10">
    <property type="entry name" value="Tetratricopeptide repeat domain"/>
    <property type="match status" value="1"/>
</dbReference>
<evidence type="ECO:0000256" key="2">
    <source>
        <dbReference type="ARBA" id="ARBA00023015"/>
    </source>
</evidence>
<dbReference type="PANTHER" id="PTHR47756:SF2">
    <property type="entry name" value="BLL6612 PROTEIN"/>
    <property type="match status" value="1"/>
</dbReference>
<gene>
    <name evidence="8" type="ORF">FCK90_09090</name>
</gene>
<evidence type="ECO:0000259" key="7">
    <source>
        <dbReference type="Pfam" id="PF20239"/>
    </source>
</evidence>
<evidence type="ECO:0000256" key="1">
    <source>
        <dbReference type="ARBA" id="ARBA00010641"/>
    </source>
</evidence>
<keyword evidence="9" id="KW-1185">Reference proteome</keyword>
<reference evidence="8 9" key="1">
    <citation type="submission" date="2019-05" db="EMBL/GenBank/DDBJ databases">
        <title>Kocuria coralli sp. nov., a novel actinobacterium isolated from coral reef seawater.</title>
        <authorList>
            <person name="Li J."/>
        </authorList>
    </citation>
    <scope>NUCLEOTIDE SEQUENCE [LARGE SCALE GENOMIC DNA]</scope>
    <source>
        <strain evidence="8 9">SCSIO 13007</strain>
    </source>
</reference>
<dbReference type="EMBL" id="SZWF01000010">
    <property type="protein sequence ID" value="KAA9394054.1"/>
    <property type="molecule type" value="Genomic_DNA"/>
</dbReference>
<dbReference type="InterPro" id="IPR007627">
    <property type="entry name" value="RNA_pol_sigma70_r2"/>
</dbReference>
<dbReference type="AlphaFoldDB" id="A0A5J5KWP1"/>
<feature type="domain" description="RNA polymerase sigma-70 region 2" evidence="5">
    <location>
        <begin position="33"/>
        <end position="90"/>
    </location>
</feature>
<evidence type="ECO:0000256" key="4">
    <source>
        <dbReference type="ARBA" id="ARBA00023163"/>
    </source>
</evidence>
<evidence type="ECO:0000259" key="5">
    <source>
        <dbReference type="Pfam" id="PF04542"/>
    </source>
</evidence>
<dbReference type="RefSeq" id="WP_158033987.1">
    <property type="nucleotide sequence ID" value="NZ_ML708618.1"/>
</dbReference>
<dbReference type="InterPro" id="IPR013324">
    <property type="entry name" value="RNA_pol_sigma_r3/r4-like"/>
</dbReference>
<proteinExistence type="inferred from homology"/>
<dbReference type="InterPro" id="IPR013249">
    <property type="entry name" value="RNA_pol_sigma70_r4_t2"/>
</dbReference>
<dbReference type="InterPro" id="IPR013325">
    <property type="entry name" value="RNA_pol_sigma_r2"/>
</dbReference>
<keyword evidence="3" id="KW-0731">Sigma factor</keyword>
<comment type="similarity">
    <text evidence="1">Belongs to the sigma-70 factor family. ECF subfamily.</text>
</comment>
<protein>
    <submittedName>
        <fullName evidence="8">RNA polymerase sigma factor</fullName>
    </submittedName>
</protein>
<evidence type="ECO:0000259" key="6">
    <source>
        <dbReference type="Pfam" id="PF08281"/>
    </source>
</evidence>
<feature type="domain" description="DUF6596" evidence="7">
    <location>
        <begin position="203"/>
        <end position="304"/>
    </location>
</feature>
<dbReference type="GO" id="GO:0016987">
    <property type="term" value="F:sigma factor activity"/>
    <property type="evidence" value="ECO:0007669"/>
    <property type="project" value="UniProtKB-KW"/>
</dbReference>
<dbReference type="InterPro" id="IPR011990">
    <property type="entry name" value="TPR-like_helical_dom_sf"/>
</dbReference>
<dbReference type="PANTHER" id="PTHR47756">
    <property type="entry name" value="BLL6612 PROTEIN-RELATED"/>
    <property type="match status" value="1"/>
</dbReference>
<name>A0A5J5KWP1_9MICC</name>
<dbReference type="GO" id="GO:0003677">
    <property type="term" value="F:DNA binding"/>
    <property type="evidence" value="ECO:0007669"/>
    <property type="project" value="InterPro"/>
</dbReference>
<dbReference type="Gene3D" id="1.10.10.10">
    <property type="entry name" value="Winged helix-like DNA-binding domain superfamily/Winged helix DNA-binding domain"/>
    <property type="match status" value="1"/>
</dbReference>
<keyword evidence="4" id="KW-0804">Transcription</keyword>
<comment type="caution">
    <text evidence="8">The sequence shown here is derived from an EMBL/GenBank/DDBJ whole genome shotgun (WGS) entry which is preliminary data.</text>
</comment>
<sequence>MNPEPVAHGGGASAEEVRRALAAIDRGARTRILASLAHRFGDLDLAEDMTQEALAQALRTWPETGVPSVPEAWLKTTAKRKALDVVRRESTLAQKLARLRIEQEREPVAAHFADPAQQTAEDHDAVPDDRLGLFFACAHPVLKPEDRIALMLRFVAGLETPEVAHALLVPVPTMQQRIVRAKKRIRTLGVPFAAPRREELPARLAGVQRVVYLLYAEGFARSTGVSHTRDDLTAEAIRLARVLRALMPDSAEVAGLLGLLLLTEARRPARTTEDGRPVPLAEQDRSRWDRGLIAEGIALAEEAARRSGAAVSRGEERPATGEYAIQAAIAAVHAEAEAFEETDWAQIAVLYRLLELRQPGPVVSLGRAVALGRMRGPAEGLRHLDALADDPALARFRPFHIARAVTLQQLGDTAEAALAYRRALELPGNESEDGFLAAALAGLDEDLTG</sequence>
<dbReference type="SUPFAM" id="SSF88946">
    <property type="entry name" value="Sigma2 domain of RNA polymerase sigma factors"/>
    <property type="match status" value="1"/>
</dbReference>
<feature type="domain" description="RNA polymerase sigma factor 70 region 4 type 2" evidence="6">
    <location>
        <begin position="137"/>
        <end position="185"/>
    </location>
</feature>
<dbReference type="GO" id="GO:0006352">
    <property type="term" value="P:DNA-templated transcription initiation"/>
    <property type="evidence" value="ECO:0007669"/>
    <property type="project" value="InterPro"/>
</dbReference>
<dbReference type="Gene3D" id="1.10.1740.10">
    <property type="match status" value="1"/>
</dbReference>
<dbReference type="Pfam" id="PF04542">
    <property type="entry name" value="Sigma70_r2"/>
    <property type="match status" value="1"/>
</dbReference>
<dbReference type="Proteomes" id="UP000325957">
    <property type="component" value="Unassembled WGS sequence"/>
</dbReference>
<evidence type="ECO:0000313" key="9">
    <source>
        <dbReference type="Proteomes" id="UP000325957"/>
    </source>
</evidence>
<dbReference type="Pfam" id="PF08281">
    <property type="entry name" value="Sigma70_r4_2"/>
    <property type="match status" value="1"/>
</dbReference>
<organism evidence="8 9">
    <name type="scientific">Kocuria coralli</name>
    <dbReference type="NCBI Taxonomy" id="1461025"/>
    <lineage>
        <taxon>Bacteria</taxon>
        <taxon>Bacillati</taxon>
        <taxon>Actinomycetota</taxon>
        <taxon>Actinomycetes</taxon>
        <taxon>Micrococcales</taxon>
        <taxon>Micrococcaceae</taxon>
        <taxon>Kocuria</taxon>
    </lineage>
</organism>
<dbReference type="OrthoDB" id="9780299at2"/>
<evidence type="ECO:0000256" key="3">
    <source>
        <dbReference type="ARBA" id="ARBA00023082"/>
    </source>
</evidence>
<dbReference type="InterPro" id="IPR046531">
    <property type="entry name" value="DUF6596"/>
</dbReference>
<accession>A0A5J5KWP1</accession>
<dbReference type="InterPro" id="IPR036388">
    <property type="entry name" value="WH-like_DNA-bd_sf"/>
</dbReference>
<dbReference type="Pfam" id="PF20239">
    <property type="entry name" value="DUF6596"/>
    <property type="match status" value="1"/>
</dbReference>